<feature type="compositionally biased region" description="Basic and acidic residues" evidence="7">
    <location>
        <begin position="54"/>
        <end position="98"/>
    </location>
</feature>
<proteinExistence type="inferred from homology"/>
<organism evidence="8 9">
    <name type="scientific">Staurois parvus</name>
    <dbReference type="NCBI Taxonomy" id="386267"/>
    <lineage>
        <taxon>Eukaryota</taxon>
        <taxon>Metazoa</taxon>
        <taxon>Chordata</taxon>
        <taxon>Craniata</taxon>
        <taxon>Vertebrata</taxon>
        <taxon>Euteleostomi</taxon>
        <taxon>Amphibia</taxon>
        <taxon>Batrachia</taxon>
        <taxon>Anura</taxon>
        <taxon>Neobatrachia</taxon>
        <taxon>Ranoidea</taxon>
        <taxon>Ranidae</taxon>
        <taxon>Staurois</taxon>
    </lineage>
</organism>
<dbReference type="Proteomes" id="UP001162483">
    <property type="component" value="Unassembled WGS sequence"/>
</dbReference>
<keyword evidence="3" id="KW-0690">Ribosome biogenesis</keyword>
<keyword evidence="4" id="KW-0698">rRNA processing</keyword>
<dbReference type="Pfam" id="PF04147">
    <property type="entry name" value="Nop14"/>
    <property type="match status" value="1"/>
</dbReference>
<comment type="caution">
    <text evidence="8">The sequence shown here is derived from an EMBL/GenBank/DDBJ whole genome shotgun (WGS) entry which is preliminary data.</text>
</comment>
<evidence type="ECO:0000256" key="7">
    <source>
        <dbReference type="SAM" id="MobiDB-lite"/>
    </source>
</evidence>
<dbReference type="PANTHER" id="PTHR23183:SF0">
    <property type="entry name" value="NUCLEOLAR PROTEIN 14"/>
    <property type="match status" value="1"/>
</dbReference>
<protein>
    <submittedName>
        <fullName evidence="8">Uncharacterized protein</fullName>
    </submittedName>
</protein>
<reference evidence="8" key="1">
    <citation type="submission" date="2023-05" db="EMBL/GenBank/DDBJ databases">
        <authorList>
            <person name="Stuckert A."/>
        </authorList>
    </citation>
    <scope>NUCLEOTIDE SEQUENCE</scope>
</reference>
<dbReference type="PANTHER" id="PTHR23183">
    <property type="entry name" value="NOP14"/>
    <property type="match status" value="1"/>
</dbReference>
<sequence length="234" mass="27238">MKEEELTHYGQSLALLEKLNDPVDSDSDTDERGALSAALTASHFGGGGLLRKKAPSEQKEEEPEKTKTRKELIEELIAKSKSEKRERQSQREKAMELTEKLDTDWKAIQTLLAHKTPKSERKAEAEKPKPDDYDKIVRELGFEMMKAQPSDRMKSEEEIAKEEQERLQKLEAERLRRMRWEDGKSKKKPKHISADDLMDGFVLDKDDRLMLSYKDGKMNLPKSEEADEKKWRHR</sequence>
<feature type="region of interest" description="Disordered" evidence="7">
    <location>
        <begin position="20"/>
        <end position="98"/>
    </location>
</feature>
<comment type="similarity">
    <text evidence="2">Belongs to the NOP14 family.</text>
</comment>
<feature type="region of interest" description="Disordered" evidence="7">
    <location>
        <begin position="111"/>
        <end position="166"/>
    </location>
</feature>
<comment type="function">
    <text evidence="6">Involved in nucleolar processing of pre-18S ribosomal RNA. Has a role in the nuclear export of 40S pre-ribosomal subunit to the cytoplasm.</text>
</comment>
<name>A0ABN9GXA2_9NEOB</name>
<feature type="compositionally biased region" description="Basic and acidic residues" evidence="7">
    <location>
        <begin position="117"/>
        <end position="141"/>
    </location>
</feature>
<evidence type="ECO:0000256" key="3">
    <source>
        <dbReference type="ARBA" id="ARBA00022517"/>
    </source>
</evidence>
<evidence type="ECO:0000313" key="8">
    <source>
        <dbReference type="EMBL" id="CAI9613985.1"/>
    </source>
</evidence>
<dbReference type="EMBL" id="CATNWA010019579">
    <property type="protein sequence ID" value="CAI9613985.1"/>
    <property type="molecule type" value="Genomic_DNA"/>
</dbReference>
<dbReference type="InterPro" id="IPR007276">
    <property type="entry name" value="Nop14"/>
</dbReference>
<accession>A0ABN9GXA2</accession>
<evidence type="ECO:0000313" key="9">
    <source>
        <dbReference type="Proteomes" id="UP001162483"/>
    </source>
</evidence>
<evidence type="ECO:0000256" key="5">
    <source>
        <dbReference type="ARBA" id="ARBA00023242"/>
    </source>
</evidence>
<gene>
    <name evidence="8" type="ORF">SPARVUS_LOCUS14984030</name>
</gene>
<feature type="compositionally biased region" description="Basic and acidic residues" evidence="7">
    <location>
        <begin position="149"/>
        <end position="166"/>
    </location>
</feature>
<comment type="subcellular location">
    <subcellularLocation>
        <location evidence="1">Nucleus</location>
        <location evidence="1">Nucleolus</location>
    </subcellularLocation>
</comment>
<evidence type="ECO:0000256" key="2">
    <source>
        <dbReference type="ARBA" id="ARBA00007466"/>
    </source>
</evidence>
<evidence type="ECO:0000256" key="1">
    <source>
        <dbReference type="ARBA" id="ARBA00004604"/>
    </source>
</evidence>
<evidence type="ECO:0000256" key="4">
    <source>
        <dbReference type="ARBA" id="ARBA00022552"/>
    </source>
</evidence>
<keyword evidence="5" id="KW-0539">Nucleus</keyword>
<keyword evidence="9" id="KW-1185">Reference proteome</keyword>
<evidence type="ECO:0000256" key="6">
    <source>
        <dbReference type="ARBA" id="ARBA00024695"/>
    </source>
</evidence>